<dbReference type="InterPro" id="IPR036291">
    <property type="entry name" value="NAD(P)-bd_dom_sf"/>
</dbReference>
<dbReference type="InterPro" id="IPR001509">
    <property type="entry name" value="Epimerase_deHydtase"/>
</dbReference>
<feature type="domain" description="NAD-dependent epimerase/dehydratase" evidence="1">
    <location>
        <begin position="9"/>
        <end position="232"/>
    </location>
</feature>
<accession>A0A1G2M3W1</accession>
<dbReference type="CDD" id="cd08946">
    <property type="entry name" value="SDR_e"/>
    <property type="match status" value="1"/>
</dbReference>
<dbReference type="Proteomes" id="UP000178873">
    <property type="component" value="Unassembled WGS sequence"/>
</dbReference>
<dbReference type="AlphaFoldDB" id="A0A1G2M3W1"/>
<evidence type="ECO:0000313" key="3">
    <source>
        <dbReference type="Proteomes" id="UP000178873"/>
    </source>
</evidence>
<dbReference type="SUPFAM" id="SSF51735">
    <property type="entry name" value="NAD(P)-binding Rossmann-fold domains"/>
    <property type="match status" value="1"/>
</dbReference>
<sequence>MAPVKKQKILVAGGAGYLGSRLVPALIDAGHRVDVLDLCWFGNHLPKGVHVFKKDVFEADEKMLAEYDQVIFLAGLSNDPMAEFSPAMNFVANAAGPAYLAFVAKKSGVKRFIYACSGSVYGMTGKKLLSEDAVLTSTNPYGISKAQGEYAVLHLEDKDFSVISFRNGTISGYSPRMRFDLIVNTMYMKAKTEGKLTVNNPSIWRPILAISDAVAAYTKAVALPYTVSGVYNLSSGNFSVGEVGETVVEHFKKAHRRTIDARIHHSEDLRDYAMSTKKIERDFGFKSRGTIKSILQELDVRLGDNFNFTDESQYNIKTFQKLFPR</sequence>
<dbReference type="InterPro" id="IPR050177">
    <property type="entry name" value="Lipid_A_modif_metabolic_enz"/>
</dbReference>
<comment type="caution">
    <text evidence="2">The sequence shown here is derived from an EMBL/GenBank/DDBJ whole genome shotgun (WGS) entry which is preliminary data.</text>
</comment>
<dbReference type="EMBL" id="MHRF01000005">
    <property type="protein sequence ID" value="OHA18444.1"/>
    <property type="molecule type" value="Genomic_DNA"/>
</dbReference>
<dbReference type="STRING" id="1802301.A2664_00675"/>
<protein>
    <recommendedName>
        <fullName evidence="1">NAD-dependent epimerase/dehydratase domain-containing protein</fullName>
    </recommendedName>
</protein>
<evidence type="ECO:0000313" key="2">
    <source>
        <dbReference type="EMBL" id="OHA18444.1"/>
    </source>
</evidence>
<dbReference type="PANTHER" id="PTHR43245:SF23">
    <property type="entry name" value="NAD(P)-BINDING DOMAIN-CONTAINING PROTEIN"/>
    <property type="match status" value="1"/>
</dbReference>
<dbReference type="Pfam" id="PF01370">
    <property type="entry name" value="Epimerase"/>
    <property type="match status" value="1"/>
</dbReference>
<proteinExistence type="predicted"/>
<gene>
    <name evidence="2" type="ORF">A2664_00675</name>
</gene>
<organism evidence="2 3">
    <name type="scientific">Candidatus Taylorbacteria bacterium RIFCSPHIGHO2_01_FULL_46_22b</name>
    <dbReference type="NCBI Taxonomy" id="1802301"/>
    <lineage>
        <taxon>Bacteria</taxon>
        <taxon>Candidatus Tayloriibacteriota</taxon>
    </lineage>
</organism>
<reference evidence="2 3" key="1">
    <citation type="journal article" date="2016" name="Nat. Commun.">
        <title>Thousands of microbial genomes shed light on interconnected biogeochemical processes in an aquifer system.</title>
        <authorList>
            <person name="Anantharaman K."/>
            <person name="Brown C.T."/>
            <person name="Hug L.A."/>
            <person name="Sharon I."/>
            <person name="Castelle C.J."/>
            <person name="Probst A.J."/>
            <person name="Thomas B.C."/>
            <person name="Singh A."/>
            <person name="Wilkins M.J."/>
            <person name="Karaoz U."/>
            <person name="Brodie E.L."/>
            <person name="Williams K.H."/>
            <person name="Hubbard S.S."/>
            <person name="Banfield J.F."/>
        </authorList>
    </citation>
    <scope>NUCLEOTIDE SEQUENCE [LARGE SCALE GENOMIC DNA]</scope>
</reference>
<name>A0A1G2M3W1_9BACT</name>
<dbReference type="PANTHER" id="PTHR43245">
    <property type="entry name" value="BIFUNCTIONAL POLYMYXIN RESISTANCE PROTEIN ARNA"/>
    <property type="match status" value="1"/>
</dbReference>
<evidence type="ECO:0000259" key="1">
    <source>
        <dbReference type="Pfam" id="PF01370"/>
    </source>
</evidence>
<dbReference type="Gene3D" id="3.40.50.720">
    <property type="entry name" value="NAD(P)-binding Rossmann-like Domain"/>
    <property type="match status" value="1"/>
</dbReference>